<sequence length="121" mass="13307">MTGEPIYPAPCTYESLTEQQKEAVGQFMSERLKQKTRGILPGTLHTVAEKGRTHAFVSWDEHHVYEVSPITSLRLVLDPDGRPLGCPKDGLLYLSDVSGEVVVRILPTTRYTAAAIGIAVE</sequence>
<dbReference type="Proteomes" id="UP000075655">
    <property type="component" value="Unassembled WGS sequence"/>
</dbReference>
<evidence type="ECO:0000313" key="1">
    <source>
        <dbReference type="EMBL" id="KXV18124.1"/>
    </source>
</evidence>
<dbReference type="RefSeq" id="WP_062501816.1">
    <property type="nucleotide sequence ID" value="NZ_LHZG01000172.1"/>
</dbReference>
<comment type="caution">
    <text evidence="1">The sequence shown here is derived from an EMBL/GenBank/DDBJ whole genome shotgun (WGS) entry which is preliminary data.</text>
</comment>
<dbReference type="EMBL" id="LHZG01000172">
    <property type="protein sequence ID" value="KXV18124.1"/>
    <property type="molecule type" value="Genomic_DNA"/>
</dbReference>
<proteinExistence type="predicted"/>
<gene>
    <name evidence="1" type="ORF">AD934_09280</name>
</gene>
<accession>A0A149RUI8</accession>
<dbReference type="AlphaFoldDB" id="A0A149RUI8"/>
<reference evidence="1 2" key="1">
    <citation type="submission" date="2015-06" db="EMBL/GenBank/DDBJ databases">
        <title>Improved classification and identification of acetic acid bacteria using matrix-assisted laser desorption/ionization time-of-flight mass spectrometry; Gluconobacter nephelii and Gluconobacter uchimurae are later heterotypic synonyms of Gluconobacter japonicus and Gluconobacter oxydans, respectively.</title>
        <authorList>
            <person name="Li L."/>
            <person name="Cleenwerck I."/>
            <person name="De Vuyst L."/>
            <person name="Vandamme P."/>
        </authorList>
    </citation>
    <scope>NUCLEOTIDE SEQUENCE [LARGE SCALE GENOMIC DNA]</scope>
    <source>
        <strain evidence="1 2">LMG 1676</strain>
    </source>
</reference>
<protein>
    <submittedName>
        <fullName evidence="1">Uncharacterized protein</fullName>
    </submittedName>
</protein>
<evidence type="ECO:0000313" key="2">
    <source>
        <dbReference type="Proteomes" id="UP000075655"/>
    </source>
</evidence>
<organism evidence="1 2">
    <name type="scientific">Gluconobacter oxydans</name>
    <name type="common">Gluconobacter suboxydans</name>
    <dbReference type="NCBI Taxonomy" id="442"/>
    <lineage>
        <taxon>Bacteria</taxon>
        <taxon>Pseudomonadati</taxon>
        <taxon>Pseudomonadota</taxon>
        <taxon>Alphaproteobacteria</taxon>
        <taxon>Acetobacterales</taxon>
        <taxon>Acetobacteraceae</taxon>
        <taxon>Gluconobacter</taxon>
    </lineage>
</organism>
<name>A0A149RUI8_GLUOY</name>
<dbReference type="PATRIC" id="fig|442.8.peg.1055"/>